<evidence type="ECO:0000313" key="1">
    <source>
        <dbReference type="EMBL" id="KAJ1144172.1"/>
    </source>
</evidence>
<sequence>MTIVEGSSDTLFVNLRISVVEEGTDDRALSEYSGIEIEDVSNGGGVGEDVSVTEVDSACFAVILVISEVTILASDKTVVENPVIDPPEVLSDSDILDDVAEMVDVLLSDTTLVEMSTVDSIELLVLKSVDSSAEGLVNVDDDWTAVTDSVWVVRMGKDGGTELETSVPVDMCDCLLELLIIVLKEKVSDVGTIDNSASVDSDNAVIDAMGPKLKVVTSGWVNVSADVKKGVSKGCAVILSSVTVDSDDDIFREEENFVVVA</sequence>
<comment type="caution">
    <text evidence="1">The sequence shown here is derived from an EMBL/GenBank/DDBJ whole genome shotgun (WGS) entry which is preliminary data.</text>
</comment>
<dbReference type="AlphaFoldDB" id="A0AAV7QXH5"/>
<organism evidence="1 2">
    <name type="scientific">Pleurodeles waltl</name>
    <name type="common">Iberian ribbed newt</name>
    <dbReference type="NCBI Taxonomy" id="8319"/>
    <lineage>
        <taxon>Eukaryota</taxon>
        <taxon>Metazoa</taxon>
        <taxon>Chordata</taxon>
        <taxon>Craniata</taxon>
        <taxon>Vertebrata</taxon>
        <taxon>Euteleostomi</taxon>
        <taxon>Amphibia</taxon>
        <taxon>Batrachia</taxon>
        <taxon>Caudata</taxon>
        <taxon>Salamandroidea</taxon>
        <taxon>Salamandridae</taxon>
        <taxon>Pleurodelinae</taxon>
        <taxon>Pleurodeles</taxon>
    </lineage>
</organism>
<protein>
    <submittedName>
        <fullName evidence="1">Uncharacterized protein</fullName>
    </submittedName>
</protein>
<name>A0AAV7QXH5_PLEWA</name>
<dbReference type="Proteomes" id="UP001066276">
    <property type="component" value="Chromosome 6"/>
</dbReference>
<accession>A0AAV7QXH5</accession>
<gene>
    <name evidence="1" type="ORF">NDU88_010474</name>
</gene>
<dbReference type="EMBL" id="JANPWB010000010">
    <property type="protein sequence ID" value="KAJ1144172.1"/>
    <property type="molecule type" value="Genomic_DNA"/>
</dbReference>
<reference evidence="1" key="1">
    <citation type="journal article" date="2022" name="bioRxiv">
        <title>Sequencing and chromosome-scale assembly of the giantPleurodeles waltlgenome.</title>
        <authorList>
            <person name="Brown T."/>
            <person name="Elewa A."/>
            <person name="Iarovenko S."/>
            <person name="Subramanian E."/>
            <person name="Araus A.J."/>
            <person name="Petzold A."/>
            <person name="Susuki M."/>
            <person name="Suzuki K.-i.T."/>
            <person name="Hayashi T."/>
            <person name="Toyoda A."/>
            <person name="Oliveira C."/>
            <person name="Osipova E."/>
            <person name="Leigh N.D."/>
            <person name="Simon A."/>
            <person name="Yun M.H."/>
        </authorList>
    </citation>
    <scope>NUCLEOTIDE SEQUENCE</scope>
    <source>
        <strain evidence="1">20211129_DDA</strain>
        <tissue evidence="1">Liver</tissue>
    </source>
</reference>
<proteinExistence type="predicted"/>
<evidence type="ECO:0000313" key="2">
    <source>
        <dbReference type="Proteomes" id="UP001066276"/>
    </source>
</evidence>
<keyword evidence="2" id="KW-1185">Reference proteome</keyword>